<dbReference type="InterPro" id="IPR010610">
    <property type="entry name" value="EryCIII-like_C"/>
</dbReference>
<evidence type="ECO:0000259" key="3">
    <source>
        <dbReference type="Pfam" id="PF03033"/>
    </source>
</evidence>
<dbReference type="GO" id="GO:0016906">
    <property type="term" value="F:sterol 3-beta-glucosyltransferase activity"/>
    <property type="evidence" value="ECO:0007669"/>
    <property type="project" value="UniProtKB-ARBA"/>
</dbReference>
<proteinExistence type="predicted"/>
<keyword evidence="1 5" id="KW-0808">Transferase</keyword>
<evidence type="ECO:0000313" key="5">
    <source>
        <dbReference type="EMBL" id="GAQ90052.1"/>
    </source>
</evidence>
<dbReference type="Pfam" id="PF06722">
    <property type="entry name" value="EryCIII-like_C"/>
    <property type="match status" value="1"/>
</dbReference>
<dbReference type="OMA" id="CIVHHAG"/>
<name>A0A0U9HLD8_KLENI</name>
<gene>
    <name evidence="5" type="ORF">KFL_005930090</name>
</gene>
<dbReference type="SUPFAM" id="SSF53756">
    <property type="entry name" value="UDP-Glycosyltransferase/glycogen phosphorylase"/>
    <property type="match status" value="1"/>
</dbReference>
<dbReference type="Pfam" id="PF03033">
    <property type="entry name" value="Glyco_transf_28"/>
    <property type="match status" value="1"/>
</dbReference>
<feature type="domain" description="Erythromycin biosynthesis protein CIII-like C-terminal" evidence="4">
    <location>
        <begin position="386"/>
        <end position="483"/>
    </location>
</feature>
<dbReference type="AlphaFoldDB" id="A0A0U9HLD8"/>
<dbReference type="CDD" id="cd03784">
    <property type="entry name" value="GT1_Gtf-like"/>
    <property type="match status" value="1"/>
</dbReference>
<accession>A0A0U9HLD8</accession>
<reference evidence="5 6" key="1">
    <citation type="journal article" date="2014" name="Nat. Commun.">
        <title>Klebsormidium flaccidum genome reveals primary factors for plant terrestrial adaptation.</title>
        <authorList>
            <person name="Hori K."/>
            <person name="Maruyama F."/>
            <person name="Fujisawa T."/>
            <person name="Togashi T."/>
            <person name="Yamamoto N."/>
            <person name="Seo M."/>
            <person name="Sato S."/>
            <person name="Yamada T."/>
            <person name="Mori H."/>
            <person name="Tajima N."/>
            <person name="Moriyama T."/>
            <person name="Ikeuchi M."/>
            <person name="Watanabe M."/>
            <person name="Wada H."/>
            <person name="Kobayashi K."/>
            <person name="Saito M."/>
            <person name="Masuda T."/>
            <person name="Sasaki-Sekimoto Y."/>
            <person name="Mashiguchi K."/>
            <person name="Awai K."/>
            <person name="Shimojima M."/>
            <person name="Masuda S."/>
            <person name="Iwai M."/>
            <person name="Nobusawa T."/>
            <person name="Narise T."/>
            <person name="Kondo S."/>
            <person name="Saito H."/>
            <person name="Sato R."/>
            <person name="Murakawa M."/>
            <person name="Ihara Y."/>
            <person name="Oshima-Yamada Y."/>
            <person name="Ohtaka K."/>
            <person name="Satoh M."/>
            <person name="Sonobe K."/>
            <person name="Ishii M."/>
            <person name="Ohtani R."/>
            <person name="Kanamori-Sato M."/>
            <person name="Honoki R."/>
            <person name="Miyazaki D."/>
            <person name="Mochizuki H."/>
            <person name="Umetsu J."/>
            <person name="Higashi K."/>
            <person name="Shibata D."/>
            <person name="Kamiya Y."/>
            <person name="Sato N."/>
            <person name="Nakamura Y."/>
            <person name="Tabata S."/>
            <person name="Ida S."/>
            <person name="Kurokawa K."/>
            <person name="Ohta H."/>
        </authorList>
    </citation>
    <scope>NUCLEOTIDE SEQUENCE [LARGE SCALE GENOMIC DNA]</scope>
    <source>
        <strain evidence="5 6">NIES-2285</strain>
    </source>
</reference>
<evidence type="ECO:0000256" key="1">
    <source>
        <dbReference type="ARBA" id="ARBA00022679"/>
    </source>
</evidence>
<dbReference type="InterPro" id="IPR004276">
    <property type="entry name" value="GlycoTrans_28_N"/>
</dbReference>
<dbReference type="Gene3D" id="3.40.50.2000">
    <property type="entry name" value="Glycogen Phosphorylase B"/>
    <property type="match status" value="2"/>
</dbReference>
<evidence type="ECO:0000313" key="6">
    <source>
        <dbReference type="Proteomes" id="UP000054558"/>
    </source>
</evidence>
<dbReference type="Proteomes" id="UP000054558">
    <property type="component" value="Unassembled WGS sequence"/>
</dbReference>
<dbReference type="PANTHER" id="PTHR48050">
    <property type="entry name" value="STEROL 3-BETA-GLUCOSYLTRANSFERASE"/>
    <property type="match status" value="1"/>
</dbReference>
<keyword evidence="6" id="KW-1185">Reference proteome</keyword>
<feature type="domain" description="Glycosyltransferase family 28 N-terminal" evidence="3">
    <location>
        <begin position="79"/>
        <end position="219"/>
    </location>
</feature>
<dbReference type="GO" id="GO:0005975">
    <property type="term" value="P:carbohydrate metabolic process"/>
    <property type="evidence" value="ECO:0007669"/>
    <property type="project" value="InterPro"/>
</dbReference>
<feature type="region of interest" description="Disordered" evidence="2">
    <location>
        <begin position="1"/>
        <end position="71"/>
    </location>
</feature>
<dbReference type="InterPro" id="IPR002213">
    <property type="entry name" value="UDP_glucos_trans"/>
</dbReference>
<dbReference type="OrthoDB" id="541972at2759"/>
<feature type="compositionally biased region" description="Low complexity" evidence="2">
    <location>
        <begin position="11"/>
        <end position="22"/>
    </location>
</feature>
<sequence>MGRRRQKERAQQQSRRTQQVSSYPCVEQSEESSTPAAGCDASGSVKGDSAAHSTRSSVAAGGDSMNDSSTGWGGPPLMIAVLVAGTFGDMQPFVVLSQELQKAGHQIRLATHVNYKTFVEDQGVEFFPLGGDPEFLSKLMVKNRGFLPAGVSELSRQRQEFHNILFSTWDACTRPTPASNRPFLANCIIANPPAAGHVHCAEKLGVPLHMVFTMPWSRTWSYPHPLSYTRYRSGVRTLRNRLSYFATETFIYSGTSDIVQKFRVDLLGLEKAPTLGGAAMTLHSLRVPFTYAWSPALAPKPADWGPHIAVTGFLFLEERHEQRYDPPPALAAFLAEGPPPVYIGFGSMVAKDPQKLTNTIFSAVAEAGVRAVMNRGWGKFGSSDPPRSIHLIEHTPHSWLFPRCSALVHHGGAGTTAAGALAGRPQLVVPFFGDQAMWGELIEQHGCGPHPIPANQLSEKSLVAALRHMQAGPVQAAAARLAALLANEKGAQYAAAAFHRHLPRRAMLCDLDATRQVPPVPCPALGIASQRSATPGGPCEPDWQSRLH</sequence>
<dbReference type="STRING" id="105231.A0A0U9HLD8"/>
<dbReference type="PANTHER" id="PTHR48050:SF13">
    <property type="entry name" value="STEROL 3-BETA-GLUCOSYLTRANSFERASE UGT80A2"/>
    <property type="match status" value="1"/>
</dbReference>
<organism evidence="5 6">
    <name type="scientific">Klebsormidium nitens</name>
    <name type="common">Green alga</name>
    <name type="synonym">Ulothrix nitens</name>
    <dbReference type="NCBI Taxonomy" id="105231"/>
    <lineage>
        <taxon>Eukaryota</taxon>
        <taxon>Viridiplantae</taxon>
        <taxon>Streptophyta</taxon>
        <taxon>Klebsormidiophyceae</taxon>
        <taxon>Klebsormidiales</taxon>
        <taxon>Klebsormidiaceae</taxon>
        <taxon>Klebsormidium</taxon>
    </lineage>
</organism>
<evidence type="ECO:0000259" key="4">
    <source>
        <dbReference type="Pfam" id="PF06722"/>
    </source>
</evidence>
<evidence type="ECO:0000256" key="2">
    <source>
        <dbReference type="SAM" id="MobiDB-lite"/>
    </source>
</evidence>
<protein>
    <submittedName>
        <fullName evidence="5">UDP-Glycosyltransferase superfamily protein</fullName>
    </submittedName>
</protein>
<dbReference type="InterPro" id="IPR050426">
    <property type="entry name" value="Glycosyltransferase_28"/>
</dbReference>
<feature type="region of interest" description="Disordered" evidence="2">
    <location>
        <begin position="527"/>
        <end position="548"/>
    </location>
</feature>
<dbReference type="FunFam" id="3.40.50.2000:FF:000009">
    <property type="entry name" value="Sterol 3-beta-glucosyltransferase UGT80A2"/>
    <property type="match status" value="1"/>
</dbReference>
<dbReference type="EMBL" id="DF237542">
    <property type="protein sequence ID" value="GAQ90052.1"/>
    <property type="molecule type" value="Genomic_DNA"/>
</dbReference>